<keyword evidence="2" id="KW-1185">Reference proteome</keyword>
<proteinExistence type="predicted"/>
<sequence>MREALATLLERQRALLDLVRRRADDVTPAALALAWERVDEAGVRVTERAPADGVPDDLVEDLGRARALAALLSTEFGVRLEAVAAELAQVRRVRRRLDAMDRRPPEAGRSVNVSG</sequence>
<gene>
    <name evidence="1" type="ORF">Pla163_36240</name>
</gene>
<organism evidence="1 2">
    <name type="scientific">Rohdeia mirabilis</name>
    <dbReference type="NCBI Taxonomy" id="2528008"/>
    <lineage>
        <taxon>Bacteria</taxon>
        <taxon>Pseudomonadati</taxon>
        <taxon>Planctomycetota</taxon>
        <taxon>Planctomycetia</taxon>
        <taxon>Planctomycetia incertae sedis</taxon>
        <taxon>Rohdeia</taxon>
    </lineage>
</organism>
<dbReference type="Proteomes" id="UP000319342">
    <property type="component" value="Chromosome"/>
</dbReference>
<dbReference type="RefSeq" id="WP_145191757.1">
    <property type="nucleotide sequence ID" value="NZ_CP036290.1"/>
</dbReference>
<reference evidence="1 2" key="1">
    <citation type="submission" date="2019-02" db="EMBL/GenBank/DDBJ databases">
        <title>Deep-cultivation of Planctomycetes and their phenomic and genomic characterization uncovers novel biology.</title>
        <authorList>
            <person name="Wiegand S."/>
            <person name="Jogler M."/>
            <person name="Boedeker C."/>
            <person name="Pinto D."/>
            <person name="Vollmers J."/>
            <person name="Rivas-Marin E."/>
            <person name="Kohn T."/>
            <person name="Peeters S.H."/>
            <person name="Heuer A."/>
            <person name="Rast P."/>
            <person name="Oberbeckmann S."/>
            <person name="Bunk B."/>
            <person name="Jeske O."/>
            <person name="Meyerdierks A."/>
            <person name="Storesund J.E."/>
            <person name="Kallscheuer N."/>
            <person name="Luecker S."/>
            <person name="Lage O.M."/>
            <person name="Pohl T."/>
            <person name="Merkel B.J."/>
            <person name="Hornburger P."/>
            <person name="Mueller R.-W."/>
            <person name="Bruemmer F."/>
            <person name="Labrenz M."/>
            <person name="Spormann A.M."/>
            <person name="Op den Camp H."/>
            <person name="Overmann J."/>
            <person name="Amann R."/>
            <person name="Jetten M.S.M."/>
            <person name="Mascher T."/>
            <person name="Medema M.H."/>
            <person name="Devos D.P."/>
            <person name="Kaster A.-K."/>
            <person name="Ovreas L."/>
            <person name="Rohde M."/>
            <person name="Galperin M.Y."/>
            <person name="Jogler C."/>
        </authorList>
    </citation>
    <scope>NUCLEOTIDE SEQUENCE [LARGE SCALE GENOMIC DNA]</scope>
    <source>
        <strain evidence="1 2">Pla163</strain>
    </source>
</reference>
<evidence type="ECO:0000313" key="2">
    <source>
        <dbReference type="Proteomes" id="UP000319342"/>
    </source>
</evidence>
<dbReference type="EMBL" id="CP036290">
    <property type="protein sequence ID" value="QDU86473.1"/>
    <property type="molecule type" value="Genomic_DNA"/>
</dbReference>
<dbReference type="AlphaFoldDB" id="A0A518D4T2"/>
<name>A0A518D4T2_9BACT</name>
<evidence type="ECO:0000313" key="1">
    <source>
        <dbReference type="EMBL" id="QDU86473.1"/>
    </source>
</evidence>
<accession>A0A518D4T2</accession>
<protein>
    <submittedName>
        <fullName evidence="1">Uncharacterized protein</fullName>
    </submittedName>
</protein>